<dbReference type="Proteomes" id="UP001370490">
    <property type="component" value="Unassembled WGS sequence"/>
</dbReference>
<dbReference type="SUPFAM" id="SSF50630">
    <property type="entry name" value="Acid proteases"/>
    <property type="match status" value="1"/>
</dbReference>
<protein>
    <submittedName>
        <fullName evidence="9">Xylanase inhibitor, N-terminal</fullName>
    </submittedName>
</protein>
<accession>A0AAN8USY4</accession>
<reference evidence="9 10" key="1">
    <citation type="submission" date="2023-12" db="EMBL/GenBank/DDBJ databases">
        <title>A high-quality genome assembly for Dillenia turbinata (Dilleniales).</title>
        <authorList>
            <person name="Chanderbali A."/>
        </authorList>
    </citation>
    <scope>NUCLEOTIDE SEQUENCE [LARGE SCALE GENOMIC DNA]</scope>
    <source>
        <strain evidence="9">LSX21</strain>
        <tissue evidence="9">Leaf</tissue>
    </source>
</reference>
<dbReference type="InterPro" id="IPR001461">
    <property type="entry name" value="Aspartic_peptidase_A1"/>
</dbReference>
<evidence type="ECO:0000256" key="1">
    <source>
        <dbReference type="ARBA" id="ARBA00007447"/>
    </source>
</evidence>
<dbReference type="PROSITE" id="PS51767">
    <property type="entry name" value="PEPTIDASE_A1"/>
    <property type="match status" value="1"/>
</dbReference>
<sequence>MESEQSPQVKGFVIITLPPADNPSLGKTITAFTLSDSPSPQPLQPNPQLHQQSEYPIPIQSPQPTRGIRFPFRKFFFKLPRVLLGILGVSLLVCMLWNSVISDTLVELTSIESEKNEPNSFILPLYPKINLNLSNSDVELKLGRFVGGDKNGRWRSKKSNKLYFTYLLVGSPPRPYFLDMDTGSDLTWIQCDAPCTSCSAGAHPLYKPVKGKLLSSKETMCVEVQKNQKVPCATCQQCDYEIEYADKSSTMGVLMKDDLQLVVTNGSLAKLNIIFGCAYDQQGLLLNSLARTDGILGLSRAKVSLPSQLAGLGIINNVVGHCLTTKAVGGGYMFLGDDYVPFWGMTWVPMLNTPTNNLYHTEVMKIGYGNGRLNAGNLDNTVGHVVFDSGSSYTYFTKQAYSSLISHLQDLSSGELIQDISDSTLPLCWRAESPIRTIDDVKQYFKPLVLQFGNKWWFVPTKLIIPPEGYLIINNKGNVCLGILDGSSVHDGSIIILGDISLRGKLFIFDNENRRIGWTQSDCVNAQRFKGVSFF</sequence>
<dbReference type="InterPro" id="IPR033121">
    <property type="entry name" value="PEPTIDASE_A1"/>
</dbReference>
<comment type="similarity">
    <text evidence="1 6">Belongs to the peptidase A1 family.</text>
</comment>
<dbReference type="InterPro" id="IPR032799">
    <property type="entry name" value="TAXi_C"/>
</dbReference>
<evidence type="ECO:0000256" key="4">
    <source>
        <dbReference type="ARBA" id="ARBA00022801"/>
    </source>
</evidence>
<keyword evidence="7" id="KW-1133">Transmembrane helix</keyword>
<keyword evidence="9" id="KW-0858">Xylan degradation</keyword>
<feature type="domain" description="Peptidase A1" evidence="8">
    <location>
        <begin position="163"/>
        <end position="519"/>
    </location>
</feature>
<feature type="transmembrane region" description="Helical" evidence="7">
    <location>
        <begin position="82"/>
        <end position="100"/>
    </location>
</feature>
<dbReference type="GO" id="GO:0016798">
    <property type="term" value="F:hydrolase activity, acting on glycosyl bonds"/>
    <property type="evidence" value="ECO:0007669"/>
    <property type="project" value="UniProtKB-KW"/>
</dbReference>
<dbReference type="InterPro" id="IPR032861">
    <property type="entry name" value="TAXi_N"/>
</dbReference>
<comment type="caution">
    <text evidence="9">The sequence shown here is derived from an EMBL/GenBank/DDBJ whole genome shotgun (WGS) entry which is preliminary data.</text>
</comment>
<evidence type="ECO:0000313" key="10">
    <source>
        <dbReference type="Proteomes" id="UP001370490"/>
    </source>
</evidence>
<dbReference type="GO" id="GO:0004190">
    <property type="term" value="F:aspartic-type endopeptidase activity"/>
    <property type="evidence" value="ECO:0007669"/>
    <property type="project" value="UniProtKB-KW"/>
</dbReference>
<evidence type="ECO:0000256" key="6">
    <source>
        <dbReference type="RuleBase" id="RU000454"/>
    </source>
</evidence>
<dbReference type="Gene3D" id="2.40.70.10">
    <property type="entry name" value="Acid Proteases"/>
    <property type="match status" value="2"/>
</dbReference>
<dbReference type="PRINTS" id="PR00792">
    <property type="entry name" value="PEPSIN"/>
</dbReference>
<feature type="active site" evidence="5">
    <location>
        <position position="388"/>
    </location>
</feature>
<dbReference type="Pfam" id="PF14543">
    <property type="entry name" value="TAXi_N"/>
    <property type="match status" value="1"/>
</dbReference>
<dbReference type="Pfam" id="PF14541">
    <property type="entry name" value="TAXi_C"/>
    <property type="match status" value="1"/>
</dbReference>
<dbReference type="PROSITE" id="PS00141">
    <property type="entry name" value="ASP_PROTEASE"/>
    <property type="match status" value="1"/>
</dbReference>
<keyword evidence="9" id="KW-0119">Carbohydrate metabolism</keyword>
<evidence type="ECO:0000256" key="7">
    <source>
        <dbReference type="SAM" id="Phobius"/>
    </source>
</evidence>
<proteinExistence type="inferred from homology"/>
<keyword evidence="7" id="KW-0472">Membrane</keyword>
<dbReference type="InterPro" id="IPR001969">
    <property type="entry name" value="Aspartic_peptidase_AS"/>
</dbReference>
<evidence type="ECO:0000313" key="9">
    <source>
        <dbReference type="EMBL" id="KAK6921155.1"/>
    </source>
</evidence>
<dbReference type="InterPro" id="IPR021109">
    <property type="entry name" value="Peptidase_aspartic_dom_sf"/>
</dbReference>
<dbReference type="AlphaFoldDB" id="A0AAN8USY4"/>
<keyword evidence="3 6" id="KW-0064">Aspartyl protease</keyword>
<evidence type="ECO:0000256" key="3">
    <source>
        <dbReference type="ARBA" id="ARBA00022750"/>
    </source>
</evidence>
<dbReference type="GO" id="GO:0045493">
    <property type="term" value="P:xylan catabolic process"/>
    <property type="evidence" value="ECO:0007669"/>
    <property type="project" value="UniProtKB-KW"/>
</dbReference>
<dbReference type="EMBL" id="JBAMMX010000020">
    <property type="protein sequence ID" value="KAK6921155.1"/>
    <property type="molecule type" value="Genomic_DNA"/>
</dbReference>
<dbReference type="PANTHER" id="PTHR13683:SF316">
    <property type="entry name" value="ASPARTYL PROTEASE APCB1"/>
    <property type="match status" value="1"/>
</dbReference>
<keyword evidence="4 6" id="KW-0378">Hydrolase</keyword>
<gene>
    <name evidence="9" type="ORF">RJ641_014833</name>
</gene>
<keyword evidence="2 6" id="KW-0645">Protease</keyword>
<organism evidence="9 10">
    <name type="scientific">Dillenia turbinata</name>
    <dbReference type="NCBI Taxonomy" id="194707"/>
    <lineage>
        <taxon>Eukaryota</taxon>
        <taxon>Viridiplantae</taxon>
        <taxon>Streptophyta</taxon>
        <taxon>Embryophyta</taxon>
        <taxon>Tracheophyta</taxon>
        <taxon>Spermatophyta</taxon>
        <taxon>Magnoliopsida</taxon>
        <taxon>eudicotyledons</taxon>
        <taxon>Gunneridae</taxon>
        <taxon>Pentapetalae</taxon>
        <taxon>Dilleniales</taxon>
        <taxon>Dilleniaceae</taxon>
        <taxon>Dillenia</taxon>
    </lineage>
</organism>
<dbReference type="FunFam" id="2.40.70.10:FF:000015">
    <property type="entry name" value="Aspartyl protease family protein"/>
    <property type="match status" value="1"/>
</dbReference>
<keyword evidence="7" id="KW-0812">Transmembrane</keyword>
<dbReference type="GO" id="GO:0006508">
    <property type="term" value="P:proteolysis"/>
    <property type="evidence" value="ECO:0007669"/>
    <property type="project" value="UniProtKB-KW"/>
</dbReference>
<keyword evidence="10" id="KW-1185">Reference proteome</keyword>
<dbReference type="PANTHER" id="PTHR13683">
    <property type="entry name" value="ASPARTYL PROTEASES"/>
    <property type="match status" value="1"/>
</dbReference>
<feature type="active site" evidence="5">
    <location>
        <position position="181"/>
    </location>
</feature>
<evidence type="ECO:0000256" key="2">
    <source>
        <dbReference type="ARBA" id="ARBA00022670"/>
    </source>
</evidence>
<keyword evidence="9" id="KW-0624">Polysaccharide degradation</keyword>
<evidence type="ECO:0000256" key="5">
    <source>
        <dbReference type="PIRSR" id="PIRSR601461-1"/>
    </source>
</evidence>
<keyword evidence="9" id="KW-0326">Glycosidase</keyword>
<name>A0AAN8USY4_9MAGN</name>
<evidence type="ECO:0000259" key="8">
    <source>
        <dbReference type="PROSITE" id="PS51767"/>
    </source>
</evidence>